<dbReference type="PANTHER" id="PTHR31286:SF180">
    <property type="entry name" value="OS10G0362600 PROTEIN"/>
    <property type="match status" value="1"/>
</dbReference>
<keyword evidence="1" id="KW-0472">Membrane</keyword>
<proteinExistence type="predicted"/>
<feature type="transmembrane region" description="Helical" evidence="1">
    <location>
        <begin position="229"/>
        <end position="249"/>
    </location>
</feature>
<evidence type="ECO:0000313" key="3">
    <source>
        <dbReference type="EMBL" id="KAL0927250.1"/>
    </source>
</evidence>
<dbReference type="AlphaFoldDB" id="A0ABD0VQB6"/>
<keyword evidence="1" id="KW-1133">Transmembrane helix</keyword>
<dbReference type="InterPro" id="IPR040256">
    <property type="entry name" value="At4g02000-like"/>
</dbReference>
<accession>A0ABD0VQB6</accession>
<feature type="domain" description="DUF4283" evidence="2">
    <location>
        <begin position="142"/>
        <end position="218"/>
    </location>
</feature>
<dbReference type="EMBL" id="JANQDX010000002">
    <property type="protein sequence ID" value="KAL0927250.1"/>
    <property type="molecule type" value="Genomic_DNA"/>
</dbReference>
<gene>
    <name evidence="3" type="ORF">M5K25_001413</name>
</gene>
<evidence type="ECO:0000256" key="1">
    <source>
        <dbReference type="SAM" id="Phobius"/>
    </source>
</evidence>
<keyword evidence="4" id="KW-1185">Reference proteome</keyword>
<dbReference type="Pfam" id="PF14111">
    <property type="entry name" value="DUF4283"/>
    <property type="match status" value="1"/>
</dbReference>
<feature type="transmembrane region" description="Helical" evidence="1">
    <location>
        <begin position="65"/>
        <end position="83"/>
    </location>
</feature>
<organism evidence="3 4">
    <name type="scientific">Dendrobium thyrsiflorum</name>
    <name type="common">Pinecone-like raceme dendrobium</name>
    <name type="synonym">Orchid</name>
    <dbReference type="NCBI Taxonomy" id="117978"/>
    <lineage>
        <taxon>Eukaryota</taxon>
        <taxon>Viridiplantae</taxon>
        <taxon>Streptophyta</taxon>
        <taxon>Embryophyta</taxon>
        <taxon>Tracheophyta</taxon>
        <taxon>Spermatophyta</taxon>
        <taxon>Magnoliopsida</taxon>
        <taxon>Liliopsida</taxon>
        <taxon>Asparagales</taxon>
        <taxon>Orchidaceae</taxon>
        <taxon>Epidendroideae</taxon>
        <taxon>Malaxideae</taxon>
        <taxon>Dendrobiinae</taxon>
        <taxon>Dendrobium</taxon>
    </lineage>
</organism>
<evidence type="ECO:0000259" key="2">
    <source>
        <dbReference type="Pfam" id="PF14111"/>
    </source>
</evidence>
<protein>
    <recommendedName>
        <fullName evidence="2">DUF4283 domain-containing protein</fullName>
    </recommendedName>
</protein>
<evidence type="ECO:0000313" key="4">
    <source>
        <dbReference type="Proteomes" id="UP001552299"/>
    </source>
</evidence>
<reference evidence="3 4" key="1">
    <citation type="journal article" date="2024" name="Plant Biotechnol. J.">
        <title>Dendrobium thyrsiflorum genome and its molecular insights into genes involved in important horticultural traits.</title>
        <authorList>
            <person name="Chen B."/>
            <person name="Wang J.Y."/>
            <person name="Zheng P.J."/>
            <person name="Li K.L."/>
            <person name="Liang Y.M."/>
            <person name="Chen X.F."/>
            <person name="Zhang C."/>
            <person name="Zhao X."/>
            <person name="He X."/>
            <person name="Zhang G.Q."/>
            <person name="Liu Z.J."/>
            <person name="Xu Q."/>
        </authorList>
    </citation>
    <scope>NUCLEOTIDE SEQUENCE [LARGE SCALE GENOMIC DNA]</scope>
    <source>
        <strain evidence="3">GZMU011</strain>
    </source>
</reference>
<sequence>MYEEQSWGNPKLFINKSRETKQQLTMRFVAVRSSFISNQCEMQMSLTQINTSEMRTRSFSSREKARVFSAVVVCPLVCVIMAVNRLDDPGFLENNFKSRSFCDALSGVSSLSDFPELKLSSRHGLPALWISDEKMRALAVPFEFALVGKFPGRRPSLEAIQKFFFLLKLSGKFSVTLLNSKNILVKFTNDLDYCRVFSHRSYFVGNCYMRLVKWSPLLDIDIESPTIPIWYLSPTFGHTYLLPIFYLVWAPYLRDR</sequence>
<name>A0ABD0VQB6_DENTH</name>
<dbReference type="PANTHER" id="PTHR31286">
    <property type="entry name" value="GLYCINE-RICH CELL WALL STRUCTURAL PROTEIN 1.8-LIKE"/>
    <property type="match status" value="1"/>
</dbReference>
<dbReference type="InterPro" id="IPR025558">
    <property type="entry name" value="DUF4283"/>
</dbReference>
<comment type="caution">
    <text evidence="3">The sequence shown here is derived from an EMBL/GenBank/DDBJ whole genome shotgun (WGS) entry which is preliminary data.</text>
</comment>
<dbReference type="Proteomes" id="UP001552299">
    <property type="component" value="Unassembled WGS sequence"/>
</dbReference>
<keyword evidence="1" id="KW-0812">Transmembrane</keyword>